<sequence>MLRANADPNMECTEDGDTPLHKAIRGSHYDTAKLLIRYNAKLDHRNKQGETPKDVAASYKERFIDLFVDIPSPNVLEGN</sequence>
<dbReference type="KEGG" id="gtt:GUITHDRAFT_117337"/>
<dbReference type="RefSeq" id="XP_005823425.1">
    <property type="nucleotide sequence ID" value="XM_005823368.1"/>
</dbReference>
<dbReference type="PANTHER" id="PTHR24171:SF8">
    <property type="entry name" value="BRCA1-ASSOCIATED RING DOMAIN PROTEIN 1"/>
    <property type="match status" value="1"/>
</dbReference>
<dbReference type="EMBL" id="JH993073">
    <property type="protein sequence ID" value="EKX36445.1"/>
    <property type="molecule type" value="Genomic_DNA"/>
</dbReference>
<evidence type="ECO:0000313" key="5">
    <source>
        <dbReference type="EMBL" id="EKX36445.1"/>
    </source>
</evidence>
<dbReference type="GO" id="GO:0085020">
    <property type="term" value="P:protein K6-linked ubiquitination"/>
    <property type="evidence" value="ECO:0007669"/>
    <property type="project" value="TreeGrafter"/>
</dbReference>
<dbReference type="PROSITE" id="PS50297">
    <property type="entry name" value="ANK_REP_REGION"/>
    <property type="match status" value="1"/>
</dbReference>
<evidence type="ECO:0000256" key="2">
    <source>
        <dbReference type="ARBA" id="ARBA00023043"/>
    </source>
</evidence>
<dbReference type="EnsemblProtists" id="EKX36445">
    <property type="protein sequence ID" value="EKX36445"/>
    <property type="gene ID" value="GUITHDRAFT_117337"/>
</dbReference>
<gene>
    <name evidence="5" type="ORF">GUITHDRAFT_117337</name>
</gene>
<evidence type="ECO:0000313" key="7">
    <source>
        <dbReference type="Proteomes" id="UP000011087"/>
    </source>
</evidence>
<dbReference type="SMART" id="SM00248">
    <property type="entry name" value="ANK"/>
    <property type="match status" value="1"/>
</dbReference>
<evidence type="ECO:0000256" key="3">
    <source>
        <dbReference type="PROSITE-ProRule" id="PRU00023"/>
    </source>
</evidence>
<organism evidence="5">
    <name type="scientific">Guillardia theta (strain CCMP2712)</name>
    <name type="common">Cryptophyte</name>
    <dbReference type="NCBI Taxonomy" id="905079"/>
    <lineage>
        <taxon>Eukaryota</taxon>
        <taxon>Cryptophyceae</taxon>
        <taxon>Pyrenomonadales</taxon>
        <taxon>Geminigeraceae</taxon>
        <taxon>Guillardia</taxon>
    </lineage>
</organism>
<dbReference type="Pfam" id="PF12796">
    <property type="entry name" value="Ank_2"/>
    <property type="match status" value="1"/>
</dbReference>
<reference evidence="7" key="2">
    <citation type="submission" date="2012-11" db="EMBL/GenBank/DDBJ databases">
        <authorList>
            <person name="Kuo A."/>
            <person name="Curtis B.A."/>
            <person name="Tanifuji G."/>
            <person name="Burki F."/>
            <person name="Gruber A."/>
            <person name="Irimia M."/>
            <person name="Maruyama S."/>
            <person name="Arias M.C."/>
            <person name="Ball S.G."/>
            <person name="Gile G.H."/>
            <person name="Hirakawa Y."/>
            <person name="Hopkins J.F."/>
            <person name="Rensing S.A."/>
            <person name="Schmutz J."/>
            <person name="Symeonidi A."/>
            <person name="Elias M."/>
            <person name="Eveleigh R.J."/>
            <person name="Herman E.K."/>
            <person name="Klute M.J."/>
            <person name="Nakayama T."/>
            <person name="Obornik M."/>
            <person name="Reyes-Prieto A."/>
            <person name="Armbrust E.V."/>
            <person name="Aves S.J."/>
            <person name="Beiko R.G."/>
            <person name="Coutinho P."/>
            <person name="Dacks J.B."/>
            <person name="Durnford D.G."/>
            <person name="Fast N.M."/>
            <person name="Green B.R."/>
            <person name="Grisdale C."/>
            <person name="Hempe F."/>
            <person name="Henrissat B."/>
            <person name="Hoppner M.P."/>
            <person name="Ishida K.-I."/>
            <person name="Kim E."/>
            <person name="Koreny L."/>
            <person name="Kroth P.G."/>
            <person name="Liu Y."/>
            <person name="Malik S.-B."/>
            <person name="Maier U.G."/>
            <person name="McRose D."/>
            <person name="Mock T."/>
            <person name="Neilson J.A."/>
            <person name="Onodera N.T."/>
            <person name="Poole A.M."/>
            <person name="Pritham E.J."/>
            <person name="Richards T.A."/>
            <person name="Rocap G."/>
            <person name="Roy S.W."/>
            <person name="Sarai C."/>
            <person name="Schaack S."/>
            <person name="Shirato S."/>
            <person name="Slamovits C.H."/>
            <person name="Spencer D.F."/>
            <person name="Suzuki S."/>
            <person name="Worden A.Z."/>
            <person name="Zauner S."/>
            <person name="Barry K."/>
            <person name="Bell C."/>
            <person name="Bharti A.K."/>
            <person name="Crow J.A."/>
            <person name="Grimwood J."/>
            <person name="Kramer R."/>
            <person name="Lindquist E."/>
            <person name="Lucas S."/>
            <person name="Salamov A."/>
            <person name="McFadden G.I."/>
            <person name="Lane C.E."/>
            <person name="Keeling P.J."/>
            <person name="Gray M.W."/>
            <person name="Grigoriev I.V."/>
            <person name="Archibald J.M."/>
        </authorList>
    </citation>
    <scope>NUCLEOTIDE SEQUENCE</scope>
    <source>
        <strain evidence="7">CCMP2712</strain>
    </source>
</reference>
<keyword evidence="1" id="KW-0677">Repeat</keyword>
<evidence type="ECO:0000256" key="1">
    <source>
        <dbReference type="ARBA" id="ARBA00022737"/>
    </source>
</evidence>
<feature type="repeat" description="ANK" evidence="3">
    <location>
        <begin position="15"/>
        <end position="47"/>
    </location>
</feature>
<feature type="region of interest" description="Disordered" evidence="4">
    <location>
        <begin position="1"/>
        <end position="23"/>
    </location>
</feature>
<accession>L1IKX0</accession>
<keyword evidence="2 3" id="KW-0040">ANK repeat</keyword>
<reference evidence="5 7" key="1">
    <citation type="journal article" date="2012" name="Nature">
        <title>Algal genomes reveal evolutionary mosaicism and the fate of nucleomorphs.</title>
        <authorList>
            <consortium name="DOE Joint Genome Institute"/>
            <person name="Curtis B.A."/>
            <person name="Tanifuji G."/>
            <person name="Burki F."/>
            <person name="Gruber A."/>
            <person name="Irimia M."/>
            <person name="Maruyama S."/>
            <person name="Arias M.C."/>
            <person name="Ball S.G."/>
            <person name="Gile G.H."/>
            <person name="Hirakawa Y."/>
            <person name="Hopkins J.F."/>
            <person name="Kuo A."/>
            <person name="Rensing S.A."/>
            <person name="Schmutz J."/>
            <person name="Symeonidi A."/>
            <person name="Elias M."/>
            <person name="Eveleigh R.J."/>
            <person name="Herman E.K."/>
            <person name="Klute M.J."/>
            <person name="Nakayama T."/>
            <person name="Obornik M."/>
            <person name="Reyes-Prieto A."/>
            <person name="Armbrust E.V."/>
            <person name="Aves S.J."/>
            <person name="Beiko R.G."/>
            <person name="Coutinho P."/>
            <person name="Dacks J.B."/>
            <person name="Durnford D.G."/>
            <person name="Fast N.M."/>
            <person name="Green B.R."/>
            <person name="Grisdale C.J."/>
            <person name="Hempel F."/>
            <person name="Henrissat B."/>
            <person name="Hoppner M.P."/>
            <person name="Ishida K."/>
            <person name="Kim E."/>
            <person name="Koreny L."/>
            <person name="Kroth P.G."/>
            <person name="Liu Y."/>
            <person name="Malik S.B."/>
            <person name="Maier U.G."/>
            <person name="McRose D."/>
            <person name="Mock T."/>
            <person name="Neilson J.A."/>
            <person name="Onodera N.T."/>
            <person name="Poole A.M."/>
            <person name="Pritham E.J."/>
            <person name="Richards T.A."/>
            <person name="Rocap G."/>
            <person name="Roy S.W."/>
            <person name="Sarai C."/>
            <person name="Schaack S."/>
            <person name="Shirato S."/>
            <person name="Slamovits C.H."/>
            <person name="Spencer D.F."/>
            <person name="Suzuki S."/>
            <person name="Worden A.Z."/>
            <person name="Zauner S."/>
            <person name="Barry K."/>
            <person name="Bell C."/>
            <person name="Bharti A.K."/>
            <person name="Crow J.A."/>
            <person name="Grimwood J."/>
            <person name="Kramer R."/>
            <person name="Lindquist E."/>
            <person name="Lucas S."/>
            <person name="Salamov A."/>
            <person name="McFadden G.I."/>
            <person name="Lane C.E."/>
            <person name="Keeling P.J."/>
            <person name="Gray M.W."/>
            <person name="Grigoriev I.V."/>
            <person name="Archibald J.M."/>
        </authorList>
    </citation>
    <scope>NUCLEOTIDE SEQUENCE</scope>
    <source>
        <strain evidence="5 7">CCMP2712</strain>
    </source>
</reference>
<evidence type="ECO:0000313" key="6">
    <source>
        <dbReference type="EnsemblProtists" id="EKX36445"/>
    </source>
</evidence>
<dbReference type="Gene3D" id="1.25.40.20">
    <property type="entry name" value="Ankyrin repeat-containing domain"/>
    <property type="match status" value="1"/>
</dbReference>
<dbReference type="AlphaFoldDB" id="L1IKX0"/>
<dbReference type="OrthoDB" id="548600at2759"/>
<evidence type="ECO:0000256" key="4">
    <source>
        <dbReference type="SAM" id="MobiDB-lite"/>
    </source>
</evidence>
<proteinExistence type="predicted"/>
<reference evidence="6" key="3">
    <citation type="submission" date="2016-03" db="UniProtKB">
        <authorList>
            <consortium name="EnsemblProtists"/>
        </authorList>
    </citation>
    <scope>IDENTIFICATION</scope>
</reference>
<dbReference type="InterPro" id="IPR002110">
    <property type="entry name" value="Ankyrin_rpt"/>
</dbReference>
<dbReference type="SUPFAM" id="SSF48403">
    <property type="entry name" value="Ankyrin repeat"/>
    <property type="match status" value="1"/>
</dbReference>
<dbReference type="PaxDb" id="55529-EKX36445"/>
<dbReference type="GeneID" id="17293237"/>
<keyword evidence="7" id="KW-1185">Reference proteome</keyword>
<dbReference type="GO" id="GO:0004842">
    <property type="term" value="F:ubiquitin-protein transferase activity"/>
    <property type="evidence" value="ECO:0007669"/>
    <property type="project" value="TreeGrafter"/>
</dbReference>
<dbReference type="Proteomes" id="UP000011087">
    <property type="component" value="Unassembled WGS sequence"/>
</dbReference>
<dbReference type="InterPro" id="IPR036770">
    <property type="entry name" value="Ankyrin_rpt-contain_sf"/>
</dbReference>
<name>L1IKX0_GUITC</name>
<dbReference type="PROSITE" id="PS50088">
    <property type="entry name" value="ANK_REPEAT"/>
    <property type="match status" value="1"/>
</dbReference>
<protein>
    <submittedName>
        <fullName evidence="5 6">Uncharacterized protein</fullName>
    </submittedName>
</protein>
<dbReference type="HOGENOM" id="CLU_2611092_0_0_1"/>
<dbReference type="PANTHER" id="PTHR24171">
    <property type="entry name" value="ANKYRIN REPEAT DOMAIN-CONTAINING PROTEIN 39-RELATED"/>
    <property type="match status" value="1"/>
</dbReference>